<evidence type="ECO:0000313" key="1">
    <source>
        <dbReference type="EMBL" id="KNZ63876.1"/>
    </source>
</evidence>
<comment type="caution">
    <text evidence="1">The sequence shown here is derived from an EMBL/GenBank/DDBJ whole genome shotgun (WGS) entry which is preliminary data.</text>
</comment>
<sequence length="83" mass="9053">MCAHCLHFGSGEYTKPFTQTLHPEQCIIQQDGGCSQLGPIPSNYLLFIGENPSNLFPSSNLCDLTTLPCVCREVCSLHPNTLA</sequence>
<name>A0A0L6VT50_9BASI</name>
<organism evidence="1 2">
    <name type="scientific">Puccinia sorghi</name>
    <dbReference type="NCBI Taxonomy" id="27349"/>
    <lineage>
        <taxon>Eukaryota</taxon>
        <taxon>Fungi</taxon>
        <taxon>Dikarya</taxon>
        <taxon>Basidiomycota</taxon>
        <taxon>Pucciniomycotina</taxon>
        <taxon>Pucciniomycetes</taxon>
        <taxon>Pucciniales</taxon>
        <taxon>Pucciniaceae</taxon>
        <taxon>Puccinia</taxon>
    </lineage>
</organism>
<dbReference type="AlphaFoldDB" id="A0A0L6VT50"/>
<gene>
    <name evidence="1" type="ORF">VP01_1089g5</name>
</gene>
<accession>A0A0L6VT50</accession>
<keyword evidence="2" id="KW-1185">Reference proteome</keyword>
<evidence type="ECO:0000313" key="2">
    <source>
        <dbReference type="Proteomes" id="UP000037035"/>
    </source>
</evidence>
<proteinExistence type="predicted"/>
<dbReference type="VEuPathDB" id="FungiDB:VP01_1089g5"/>
<protein>
    <submittedName>
        <fullName evidence="1">Uncharacterized protein</fullName>
    </submittedName>
</protein>
<dbReference type="Proteomes" id="UP000037035">
    <property type="component" value="Unassembled WGS sequence"/>
</dbReference>
<reference evidence="1 2" key="1">
    <citation type="submission" date="2015-08" db="EMBL/GenBank/DDBJ databases">
        <title>Next Generation Sequencing and Analysis of the Genome of Puccinia sorghi L Schw, the Causal Agent of Maize Common Rust.</title>
        <authorList>
            <person name="Rochi L."/>
            <person name="Burguener G."/>
            <person name="Darino M."/>
            <person name="Turjanski A."/>
            <person name="Kreff E."/>
            <person name="Dieguez M.J."/>
            <person name="Sacco F."/>
        </authorList>
    </citation>
    <scope>NUCLEOTIDE SEQUENCE [LARGE SCALE GENOMIC DNA]</scope>
    <source>
        <strain evidence="1 2">RO10H11247</strain>
    </source>
</reference>
<dbReference type="EMBL" id="LAVV01000998">
    <property type="protein sequence ID" value="KNZ63876.1"/>
    <property type="molecule type" value="Genomic_DNA"/>
</dbReference>